<reference evidence="1 2" key="1">
    <citation type="submission" date="2019-04" db="EMBL/GenBank/DDBJ databases">
        <title>Genome sequencing of Clostridium botulinum Groups I-IV and Clostridium butyricum.</title>
        <authorList>
            <person name="Brunt J."/>
            <person name="Van Vliet A.H.M."/>
            <person name="Stringer S.C."/>
            <person name="Carter A.T."/>
            <person name="Peck M.W."/>
        </authorList>
    </citation>
    <scope>NUCLEOTIDE SEQUENCE [LARGE SCALE GENOMIC DNA]</scope>
    <source>
        <strain evidence="1 2">BL81</strain>
    </source>
</reference>
<sequence>MQVINSQKGLQMYSSVSPIYDRNIVMQAIFEAIGSEADLTEKQLDDIMLQLYPQTATWGLVFWEERYKLQTNLDESMETRRAKVISRMQTKNKIVNPKRIELTIKNFIKAQVEVLDSIAPYILGINITSEKGFPNSLNSMYKEVKRIKPSHMGVKYNLISRTKSNLYIGAACITGHKVTVYPWRTKKLSSKGKISIAGPIIISARHITVYPKKEKE</sequence>
<dbReference type="RefSeq" id="WP_003372867.1">
    <property type="nucleotide sequence ID" value="NZ_JACBBA010000004.1"/>
</dbReference>
<evidence type="ECO:0000313" key="2">
    <source>
        <dbReference type="Proteomes" id="UP000486903"/>
    </source>
</evidence>
<gene>
    <name evidence="1" type="ORF">FDG31_10155</name>
</gene>
<protein>
    <submittedName>
        <fullName evidence="1">DUF2313 domain-containing protein</fullName>
    </submittedName>
</protein>
<proteinExistence type="predicted"/>
<dbReference type="EMBL" id="SXFB01000006">
    <property type="protein sequence ID" value="NFV26525.1"/>
    <property type="molecule type" value="Genomic_DNA"/>
</dbReference>
<evidence type="ECO:0000313" key="1">
    <source>
        <dbReference type="EMBL" id="NFV26525.1"/>
    </source>
</evidence>
<dbReference type="Pfam" id="PF10076">
    <property type="entry name" value="Phage_Mu_Gp48"/>
    <property type="match status" value="1"/>
</dbReference>
<name>A0A6B4JPA3_CLOBO</name>
<organism evidence="1 2">
    <name type="scientific">Clostridium botulinum</name>
    <dbReference type="NCBI Taxonomy" id="1491"/>
    <lineage>
        <taxon>Bacteria</taxon>
        <taxon>Bacillati</taxon>
        <taxon>Bacillota</taxon>
        <taxon>Clostridia</taxon>
        <taxon>Eubacteriales</taxon>
        <taxon>Clostridiaceae</taxon>
        <taxon>Clostridium</taxon>
    </lineage>
</organism>
<dbReference type="Proteomes" id="UP000486903">
    <property type="component" value="Unassembled WGS sequence"/>
</dbReference>
<dbReference type="AlphaFoldDB" id="A0A6B4JPA3"/>
<dbReference type="InterPro" id="IPR018755">
    <property type="entry name" value="Phage_Mu_Gp48"/>
</dbReference>
<comment type="caution">
    <text evidence="1">The sequence shown here is derived from an EMBL/GenBank/DDBJ whole genome shotgun (WGS) entry which is preliminary data.</text>
</comment>
<accession>A0A6B4JPA3</accession>